<feature type="transmembrane region" description="Helical" evidence="2">
    <location>
        <begin position="279"/>
        <end position="298"/>
    </location>
</feature>
<dbReference type="AlphaFoldDB" id="A0A161Z3X9"/>
<evidence type="ECO:0000313" key="3">
    <source>
        <dbReference type="EMBL" id="KZN84056.1"/>
    </source>
</evidence>
<evidence type="ECO:0000256" key="2">
    <source>
        <dbReference type="SAM" id="Phobius"/>
    </source>
</evidence>
<evidence type="ECO:0000256" key="1">
    <source>
        <dbReference type="SAM" id="MobiDB-lite"/>
    </source>
</evidence>
<reference evidence="3" key="1">
    <citation type="journal article" date="2014" name="Genome Announc.">
        <title>Complete sequencing and chromosome-scale genome assembly of the industrial progenitor strain P2niaD18 from the penicillin producer Penicillium chrysogenum.</title>
        <authorList>
            <person name="Specht T."/>
            <person name="Dahlmann T.A."/>
            <person name="Zadra I."/>
            <person name="Kurnsteiner H."/>
            <person name="Kuck U."/>
        </authorList>
    </citation>
    <scope>NUCLEOTIDE SEQUENCE [LARGE SCALE GENOMIC DNA]</scope>
    <source>
        <strain evidence="3">P2niaD18</strain>
    </source>
</reference>
<protein>
    <submittedName>
        <fullName evidence="3">Uncharacterized protein</fullName>
    </submittedName>
</protein>
<organism evidence="3">
    <name type="scientific">Penicillium chrysogenum</name>
    <name type="common">Penicillium notatum</name>
    <dbReference type="NCBI Taxonomy" id="5076"/>
    <lineage>
        <taxon>Eukaryota</taxon>
        <taxon>Fungi</taxon>
        <taxon>Dikarya</taxon>
        <taxon>Ascomycota</taxon>
        <taxon>Pezizomycotina</taxon>
        <taxon>Eurotiomycetes</taxon>
        <taxon>Eurotiomycetidae</taxon>
        <taxon>Eurotiales</taxon>
        <taxon>Aspergillaceae</taxon>
        <taxon>Penicillium</taxon>
        <taxon>Penicillium chrysogenum species complex</taxon>
    </lineage>
</organism>
<dbReference type="Proteomes" id="UP000076449">
    <property type="component" value="Chromosome IV"/>
</dbReference>
<keyword evidence="2" id="KW-1133">Transmembrane helix</keyword>
<accession>A0A161Z3X9</accession>
<gene>
    <name evidence="3" type="ORF">EN45_111740</name>
</gene>
<feature type="region of interest" description="Disordered" evidence="1">
    <location>
        <begin position="1"/>
        <end position="21"/>
    </location>
</feature>
<sequence length="299" mass="33551">MGPEATNETTKASVTQSPAEQQMNPFLAERESLAPSNIETLCIEAIKNGYDSCIWESNGLEIHTLRNQCGWWKRISLRSPVKIQEVKMHAITVHRNKEVEVMVLPVDHSMEMENMQRILEDWSSNSEECNAGYNEDGTFRACRLGDSCPNTLMDDLDDFFCSQERHHQLRARLRNLQHRQPMLDFYWNSKGKSDCQNFLEKSNLVTRYANLKTCHYIDAALRYGDISIGESIPALLLIDGWDVSRLLILIGFAIFIAIIATAIGTAAGHDIDTGLTAGSYAFGAIAVVLATLTFFSAIL</sequence>
<name>A0A161Z3X9_PENCH</name>
<feature type="transmembrane region" description="Helical" evidence="2">
    <location>
        <begin position="246"/>
        <end position="267"/>
    </location>
</feature>
<keyword evidence="2" id="KW-0472">Membrane</keyword>
<proteinExistence type="predicted"/>
<keyword evidence="2" id="KW-0812">Transmembrane</keyword>
<dbReference type="EMBL" id="CM002801">
    <property type="protein sequence ID" value="KZN84056.1"/>
    <property type="molecule type" value="Genomic_DNA"/>
</dbReference>